<dbReference type="Proteomes" id="UP000198233">
    <property type="component" value="Chromosome"/>
</dbReference>
<dbReference type="KEGG" id="smav:CFF01_00025"/>
<evidence type="ECO:0000313" key="1">
    <source>
        <dbReference type="EMBL" id="ASJ95101.1"/>
    </source>
</evidence>
<proteinExistence type="predicted"/>
<dbReference type="AlphaFoldDB" id="A0AAC9TXW9"/>
<dbReference type="RefSeq" id="WP_088903459.1">
    <property type="nucleotide sequence ID" value="NZ_CP022272.1"/>
</dbReference>
<protein>
    <submittedName>
        <fullName evidence="1">Uncharacterized protein</fullName>
    </submittedName>
</protein>
<reference evidence="1 2" key="1">
    <citation type="submission" date="2017-06" db="EMBL/GenBank/DDBJ databases">
        <title>Complete genome sequence of Shewanella marisflavi EP1 associated with anaerobic 2,4-dinitrotoluene reduction and salt tolerance.</title>
        <authorList>
            <person name="Huang J."/>
        </authorList>
    </citation>
    <scope>NUCLEOTIDE SEQUENCE [LARGE SCALE GENOMIC DNA]</scope>
    <source>
        <strain evidence="1 2">EP1</strain>
    </source>
</reference>
<accession>A0AAC9TXW9</accession>
<gene>
    <name evidence="1" type="ORF">CFF01_00025</name>
</gene>
<sequence length="242" mass="27094">MKGTYLGWGLLCILGLAWLLSTLANHDKPLTAHIDSQSYASQTAGESMSVASGQVKPAHTPGQTLVASLESEQKLGTIDNLDSEAPATSTEFDIASIEPFKITSSHADYADLLRQYRREAGPFMRDGTAYLYFENEGDPYFLASPPEYNALMLDDPDQLMELKVEEFNQSDGEYADNWGDDFSELRVSYHYCKQDACLLRANHDSVTFLRDYIDRYQQSHPELEITGVSTASGDLLLIYHKR</sequence>
<organism evidence="1 2">
    <name type="scientific">Shewanella marisflavi</name>
    <dbReference type="NCBI Taxonomy" id="260364"/>
    <lineage>
        <taxon>Bacteria</taxon>
        <taxon>Pseudomonadati</taxon>
        <taxon>Pseudomonadota</taxon>
        <taxon>Gammaproteobacteria</taxon>
        <taxon>Alteromonadales</taxon>
        <taxon>Shewanellaceae</taxon>
        <taxon>Shewanella</taxon>
    </lineage>
</organism>
<dbReference type="EMBL" id="CP022272">
    <property type="protein sequence ID" value="ASJ95101.1"/>
    <property type="molecule type" value="Genomic_DNA"/>
</dbReference>
<name>A0AAC9TXW9_9GAMM</name>
<evidence type="ECO:0000313" key="2">
    <source>
        <dbReference type="Proteomes" id="UP000198233"/>
    </source>
</evidence>